<evidence type="ECO:0000259" key="7">
    <source>
        <dbReference type="PROSITE" id="PS50850"/>
    </source>
</evidence>
<evidence type="ECO:0000313" key="9">
    <source>
        <dbReference type="Proteomes" id="UP000192727"/>
    </source>
</evidence>
<proteinExistence type="predicted"/>
<feature type="transmembrane region" description="Helical" evidence="6">
    <location>
        <begin position="207"/>
        <end position="229"/>
    </location>
</feature>
<comment type="subcellular location">
    <subcellularLocation>
        <location evidence="1">Cell membrane</location>
        <topology evidence="1">Multi-pass membrane protein</topology>
    </subcellularLocation>
</comment>
<dbReference type="AlphaFoldDB" id="A0A1V0USS5"/>
<dbReference type="InterPro" id="IPR052524">
    <property type="entry name" value="MFS_Cyanate_Porter"/>
</dbReference>
<feature type="transmembrane region" description="Helical" evidence="6">
    <location>
        <begin position="163"/>
        <end position="182"/>
    </location>
</feature>
<dbReference type="GO" id="GO:0022857">
    <property type="term" value="F:transmembrane transporter activity"/>
    <property type="evidence" value="ECO:0007669"/>
    <property type="project" value="InterPro"/>
</dbReference>
<accession>A0A1V0USS5</accession>
<protein>
    <recommendedName>
        <fullName evidence="7">Major facilitator superfamily (MFS) profile domain-containing protein</fullName>
    </recommendedName>
</protein>
<feature type="transmembrane region" description="Helical" evidence="6">
    <location>
        <begin position="136"/>
        <end position="157"/>
    </location>
</feature>
<feature type="transmembrane region" description="Helical" evidence="6">
    <location>
        <begin position="338"/>
        <end position="354"/>
    </location>
</feature>
<dbReference type="InterPro" id="IPR011701">
    <property type="entry name" value="MFS"/>
</dbReference>
<dbReference type="EMBL" id="CP020557">
    <property type="protein sequence ID" value="ARF68100.1"/>
    <property type="molecule type" value="Genomic_DNA"/>
</dbReference>
<dbReference type="PANTHER" id="PTHR23523:SF2">
    <property type="entry name" value="2-NITROIMIDAZOLE TRANSPORTER"/>
    <property type="match status" value="1"/>
</dbReference>
<sequence>MPTSRSAAASFFLALGILLIAANMRAPITAVGPLVGNIRSDLGISNSMMGLLTTLPILAFAFMSFLVPKLSRCLGTGLTLFFSLVVIGAGIAIRSIPFILSLYLGTLLLGIGIAVCNVLLPSVIKKEFPGHIGSMTGAYSVAMTVMAATASGISIPMANLFGWRSYLFMALLLPVAGILAWLPQLKHPQEANVKIPEQTGSVWGSKLAWQVTLFMGLQSLGFYVTVAWLPDILIEKGFEASLGGSLLSLNQFVSMPVALVIPILAGKMKSQKLLVAITTSFSIAGFAGLWLSSLAVPLWAILLGIGQGASIGLALSFISMRAANTYQAAELSGMAQSVGYLLAAAGPILMGVLHDMTGTWGVSLLLLILLSVLQLLFGLGAGRNAVVTSALKTAVLKSRWGYKKSN</sequence>
<dbReference type="RefSeq" id="WP_083039895.1">
    <property type="nucleotide sequence ID" value="NZ_CP020557.1"/>
</dbReference>
<dbReference type="SUPFAM" id="SSF103473">
    <property type="entry name" value="MFS general substrate transporter"/>
    <property type="match status" value="1"/>
</dbReference>
<dbReference type="PANTHER" id="PTHR23523">
    <property type="match status" value="1"/>
</dbReference>
<feature type="transmembrane region" description="Helical" evidence="6">
    <location>
        <begin position="102"/>
        <end position="124"/>
    </location>
</feature>
<feature type="transmembrane region" description="Helical" evidence="6">
    <location>
        <begin position="46"/>
        <end position="67"/>
    </location>
</feature>
<dbReference type="InterPro" id="IPR020846">
    <property type="entry name" value="MFS_dom"/>
</dbReference>
<dbReference type="Proteomes" id="UP000192727">
    <property type="component" value="Chromosome"/>
</dbReference>
<dbReference type="PROSITE" id="PS50850">
    <property type="entry name" value="MFS"/>
    <property type="match status" value="1"/>
</dbReference>
<evidence type="ECO:0000256" key="3">
    <source>
        <dbReference type="ARBA" id="ARBA00022692"/>
    </source>
</evidence>
<evidence type="ECO:0000256" key="2">
    <source>
        <dbReference type="ARBA" id="ARBA00022448"/>
    </source>
</evidence>
<reference evidence="8 9" key="1">
    <citation type="submission" date="2017-03" db="EMBL/GenBank/DDBJ databases">
        <title>Paenibacillus larvae genome sequencing.</title>
        <authorList>
            <person name="Dingman D.W."/>
        </authorList>
    </citation>
    <scope>NUCLEOTIDE SEQUENCE [LARGE SCALE GENOMIC DNA]</scope>
    <source>
        <strain evidence="8 9">SAG 10367</strain>
    </source>
</reference>
<evidence type="ECO:0000256" key="5">
    <source>
        <dbReference type="ARBA" id="ARBA00023136"/>
    </source>
</evidence>
<feature type="transmembrane region" description="Helical" evidence="6">
    <location>
        <begin position="249"/>
        <end position="266"/>
    </location>
</feature>
<evidence type="ECO:0000256" key="6">
    <source>
        <dbReference type="SAM" id="Phobius"/>
    </source>
</evidence>
<evidence type="ECO:0000256" key="4">
    <source>
        <dbReference type="ARBA" id="ARBA00022989"/>
    </source>
</evidence>
<dbReference type="GO" id="GO:0005886">
    <property type="term" value="C:plasma membrane"/>
    <property type="evidence" value="ECO:0007669"/>
    <property type="project" value="UniProtKB-SubCell"/>
</dbReference>
<keyword evidence="5 6" id="KW-0472">Membrane</keyword>
<dbReference type="Pfam" id="PF07690">
    <property type="entry name" value="MFS_1"/>
    <property type="match status" value="1"/>
</dbReference>
<feature type="transmembrane region" description="Helical" evidence="6">
    <location>
        <begin position="74"/>
        <end position="96"/>
    </location>
</feature>
<gene>
    <name evidence="8" type="ORF">B7C51_10055</name>
</gene>
<feature type="transmembrane region" description="Helical" evidence="6">
    <location>
        <begin position="360"/>
        <end position="382"/>
    </location>
</feature>
<evidence type="ECO:0000313" key="8">
    <source>
        <dbReference type="EMBL" id="ARF68100.1"/>
    </source>
</evidence>
<feature type="transmembrane region" description="Helical" evidence="6">
    <location>
        <begin position="298"/>
        <end position="318"/>
    </location>
</feature>
<organism evidence="8 9">
    <name type="scientific">Paenibacillus larvae subsp. pulvifaciens</name>
    <dbReference type="NCBI Taxonomy" id="1477"/>
    <lineage>
        <taxon>Bacteria</taxon>
        <taxon>Bacillati</taxon>
        <taxon>Bacillota</taxon>
        <taxon>Bacilli</taxon>
        <taxon>Bacillales</taxon>
        <taxon>Paenibacillaceae</taxon>
        <taxon>Paenibacillus</taxon>
    </lineage>
</organism>
<dbReference type="CDD" id="cd17339">
    <property type="entry name" value="MFS_NIMT_CynX_like"/>
    <property type="match status" value="1"/>
</dbReference>
<name>A0A1V0USS5_9BACL</name>
<keyword evidence="3 6" id="KW-0812">Transmembrane</keyword>
<evidence type="ECO:0000256" key="1">
    <source>
        <dbReference type="ARBA" id="ARBA00004651"/>
    </source>
</evidence>
<dbReference type="InterPro" id="IPR036259">
    <property type="entry name" value="MFS_trans_sf"/>
</dbReference>
<dbReference type="Gene3D" id="1.20.1250.20">
    <property type="entry name" value="MFS general substrate transporter like domains"/>
    <property type="match status" value="1"/>
</dbReference>
<feature type="domain" description="Major facilitator superfamily (MFS) profile" evidence="7">
    <location>
        <begin position="9"/>
        <end position="386"/>
    </location>
</feature>
<keyword evidence="2" id="KW-0813">Transport</keyword>
<feature type="transmembrane region" description="Helical" evidence="6">
    <location>
        <begin position="273"/>
        <end position="292"/>
    </location>
</feature>
<keyword evidence="4 6" id="KW-1133">Transmembrane helix</keyword>